<dbReference type="InterPro" id="IPR001279">
    <property type="entry name" value="Metallo-B-lactamas"/>
</dbReference>
<dbReference type="PANTHER" id="PTHR15032:SF4">
    <property type="entry name" value="N-ACYL-PHOSPHATIDYLETHANOLAMINE-HYDROLYZING PHOSPHOLIPASE D"/>
    <property type="match status" value="1"/>
</dbReference>
<dbReference type="SUPFAM" id="SSF56281">
    <property type="entry name" value="Metallo-hydrolase/oxidoreductase"/>
    <property type="match status" value="1"/>
</dbReference>
<organism evidence="2 3">
    <name type="scientific">Candidatus Mailhella merdigallinarum</name>
    <dbReference type="NCBI Taxonomy" id="2838658"/>
    <lineage>
        <taxon>Bacteria</taxon>
        <taxon>Pseudomonadati</taxon>
        <taxon>Thermodesulfobacteriota</taxon>
        <taxon>Desulfovibrionia</taxon>
        <taxon>Desulfovibrionales</taxon>
        <taxon>Desulfovibrionaceae</taxon>
        <taxon>Mailhella</taxon>
    </lineage>
</organism>
<dbReference type="EMBL" id="DXAN01000023">
    <property type="protein sequence ID" value="HJA09021.1"/>
    <property type="molecule type" value="Genomic_DNA"/>
</dbReference>
<dbReference type="Proteomes" id="UP000824225">
    <property type="component" value="Unassembled WGS sequence"/>
</dbReference>
<dbReference type="InterPro" id="IPR036866">
    <property type="entry name" value="RibonucZ/Hydroxyglut_hydro"/>
</dbReference>
<dbReference type="GO" id="GO:0005737">
    <property type="term" value="C:cytoplasm"/>
    <property type="evidence" value="ECO:0007669"/>
    <property type="project" value="TreeGrafter"/>
</dbReference>
<proteinExistence type="predicted"/>
<dbReference type="Pfam" id="PF12706">
    <property type="entry name" value="Lactamase_B_2"/>
    <property type="match status" value="1"/>
</dbReference>
<feature type="domain" description="Metallo-beta-lactamase" evidence="1">
    <location>
        <begin position="112"/>
        <end position="308"/>
    </location>
</feature>
<reference evidence="2" key="2">
    <citation type="submission" date="2021-04" db="EMBL/GenBank/DDBJ databases">
        <authorList>
            <person name="Gilroy R."/>
        </authorList>
    </citation>
    <scope>NUCLEOTIDE SEQUENCE</scope>
    <source>
        <strain evidence="2">CHK186-16707</strain>
    </source>
</reference>
<evidence type="ECO:0000313" key="2">
    <source>
        <dbReference type="EMBL" id="HJA09021.1"/>
    </source>
</evidence>
<accession>A0A9D2HF44</accession>
<comment type="caution">
    <text evidence="2">The sequence shown here is derived from an EMBL/GenBank/DDBJ whole genome shotgun (WGS) entry which is preliminary data.</text>
</comment>
<evidence type="ECO:0000313" key="3">
    <source>
        <dbReference type="Proteomes" id="UP000824225"/>
    </source>
</evidence>
<name>A0A9D2HF44_9BACT</name>
<reference evidence="2" key="1">
    <citation type="journal article" date="2021" name="PeerJ">
        <title>Extensive microbial diversity within the chicken gut microbiome revealed by metagenomics and culture.</title>
        <authorList>
            <person name="Gilroy R."/>
            <person name="Ravi A."/>
            <person name="Getino M."/>
            <person name="Pursley I."/>
            <person name="Horton D.L."/>
            <person name="Alikhan N.F."/>
            <person name="Baker D."/>
            <person name="Gharbi K."/>
            <person name="Hall N."/>
            <person name="Watson M."/>
            <person name="Adriaenssens E.M."/>
            <person name="Foster-Nyarko E."/>
            <person name="Jarju S."/>
            <person name="Secka A."/>
            <person name="Antonio M."/>
            <person name="Oren A."/>
            <person name="Chaudhuri R.R."/>
            <person name="La Ragione R."/>
            <person name="Hildebrand F."/>
            <person name="Pallen M.J."/>
        </authorList>
    </citation>
    <scope>NUCLEOTIDE SEQUENCE</scope>
    <source>
        <strain evidence="2">CHK186-16707</strain>
    </source>
</reference>
<sequence>MTATLLALLATGLAAGGGLLTLRLHRERGREPDPAHLAMCPRYRNGRFENEEPVPVSNMGPRFYVKFFLSRHRPPRPLPVTPVAASELPRPPAPLRAVWMGHSFVLVDVDGTRFLFDPVYGPATPLPVNMFRFQAPPLPREQLPDAGIDAVIVTHDHYDHLERSTLCHLARKGLRIITPLGVGARLRGWGCPADSVTELDWHQSTDVGTVRVTATPARHFSGRSLNSRDGTLWASWVLRGPEHGVFFSADGGYGRHFAAIGKQYGPFDLACMETGAWDKRWPHAHQQPEESVRACREVGGRVMLPIHWAAYDLSFHPWDEPILRASAAAREQGVPLATPRMGEAWSPGMSTGPWWTEVR</sequence>
<dbReference type="PANTHER" id="PTHR15032">
    <property type="entry name" value="N-ACYL-PHOSPHATIDYLETHANOLAMINE-HYDROLYZING PHOSPHOLIPASE D"/>
    <property type="match status" value="1"/>
</dbReference>
<dbReference type="Gene3D" id="3.60.15.10">
    <property type="entry name" value="Ribonuclease Z/Hydroxyacylglutathione hydrolase-like"/>
    <property type="match status" value="1"/>
</dbReference>
<gene>
    <name evidence="2" type="ORF">H9962_07525</name>
</gene>
<protein>
    <submittedName>
        <fullName evidence="2">MBL fold metallo-hydrolase</fullName>
    </submittedName>
</protein>
<dbReference type="AlphaFoldDB" id="A0A9D2HF44"/>
<evidence type="ECO:0000259" key="1">
    <source>
        <dbReference type="Pfam" id="PF12706"/>
    </source>
</evidence>